<sequence>MGSSLLPYECFNDVLSFLDHKSLYKCLFVNRYYCKFSIPLIWKDPFITTIPNKISLINTLMSCLNEDEISSLIPYEINFNNQSPLFEYGKFVGKIDHDYCVNHIIAWLRSSSSERISVPDYIDKNRDKVRKLTSIIYHMIMRKGSNLREFILFMNSRNNYIDLPKFSIFTTYKPGISNLSSLNIEVNFDFVVDEMRYLNTIEFLNMVSKFCNGIVNCEFWISDLNSTLTKPFLDIIKSQPLKRIFIDTYINNSMEKENVKNVLNTLEFRSKTLKELLFKSLDFQFIDLSFISKLECLEQLEFVHCRGFTLQYYETLFKKKFHLKDLKLWYDEDYHFNHFEIKLNIMVAMIHSFCGDALLKLSLDIITPETVKVIKESCPNIRFLHIKIFSDQSLDSTIPSICDLSSLKILKIESEIDCGNLVKILGDCLTFVEYLVLDFLIDVLSFKYFTNKCKANLKKWIIYINSHPSFWEIRKDYLTYVNNYQKIHNSLKIFGINVVYCTKEEMEIVDSLKSQGINIVLSNELDIEY</sequence>
<evidence type="ECO:0000313" key="1">
    <source>
        <dbReference type="EMBL" id="RIA99193.1"/>
    </source>
</evidence>
<dbReference type="Gene3D" id="3.80.10.10">
    <property type="entry name" value="Ribonuclease Inhibitor"/>
    <property type="match status" value="1"/>
</dbReference>
<accession>A0A397TLV8</accession>
<organism evidence="1 2">
    <name type="scientific">Glomus cerebriforme</name>
    <dbReference type="NCBI Taxonomy" id="658196"/>
    <lineage>
        <taxon>Eukaryota</taxon>
        <taxon>Fungi</taxon>
        <taxon>Fungi incertae sedis</taxon>
        <taxon>Mucoromycota</taxon>
        <taxon>Glomeromycotina</taxon>
        <taxon>Glomeromycetes</taxon>
        <taxon>Glomerales</taxon>
        <taxon>Glomeraceae</taxon>
        <taxon>Glomus</taxon>
    </lineage>
</organism>
<protein>
    <recommendedName>
        <fullName evidence="3">F-box domain-containing protein</fullName>
    </recommendedName>
</protein>
<dbReference type="STRING" id="658196.A0A397TLV8"/>
<dbReference type="AlphaFoldDB" id="A0A397TLV8"/>
<reference evidence="1 2" key="1">
    <citation type="submission" date="2018-06" db="EMBL/GenBank/DDBJ databases">
        <title>Comparative genomics reveals the genomic features of Rhizophagus irregularis, R. cerebriforme, R. diaphanum and Gigaspora rosea, and their symbiotic lifestyle signature.</title>
        <authorList>
            <person name="Morin E."/>
            <person name="San Clemente H."/>
            <person name="Chen E.C.H."/>
            <person name="De La Providencia I."/>
            <person name="Hainaut M."/>
            <person name="Kuo A."/>
            <person name="Kohler A."/>
            <person name="Murat C."/>
            <person name="Tang N."/>
            <person name="Roy S."/>
            <person name="Loubradou J."/>
            <person name="Henrissat B."/>
            <person name="Grigoriev I.V."/>
            <person name="Corradi N."/>
            <person name="Roux C."/>
            <person name="Martin F.M."/>
        </authorList>
    </citation>
    <scope>NUCLEOTIDE SEQUENCE [LARGE SCALE GENOMIC DNA]</scope>
    <source>
        <strain evidence="1 2">DAOM 227022</strain>
    </source>
</reference>
<gene>
    <name evidence="1" type="ORF">C1645_811658</name>
</gene>
<dbReference type="Proteomes" id="UP000265703">
    <property type="component" value="Unassembled WGS sequence"/>
</dbReference>
<keyword evidence="2" id="KW-1185">Reference proteome</keyword>
<evidence type="ECO:0008006" key="3">
    <source>
        <dbReference type="Google" id="ProtNLM"/>
    </source>
</evidence>
<dbReference type="SUPFAM" id="SSF52047">
    <property type="entry name" value="RNI-like"/>
    <property type="match status" value="1"/>
</dbReference>
<name>A0A397TLV8_9GLOM</name>
<proteinExistence type="predicted"/>
<dbReference type="OrthoDB" id="2350806at2759"/>
<evidence type="ECO:0000313" key="2">
    <source>
        <dbReference type="Proteomes" id="UP000265703"/>
    </source>
</evidence>
<dbReference type="InterPro" id="IPR032675">
    <property type="entry name" value="LRR_dom_sf"/>
</dbReference>
<dbReference type="EMBL" id="QKYT01000006">
    <property type="protein sequence ID" value="RIA99193.1"/>
    <property type="molecule type" value="Genomic_DNA"/>
</dbReference>
<comment type="caution">
    <text evidence="1">The sequence shown here is derived from an EMBL/GenBank/DDBJ whole genome shotgun (WGS) entry which is preliminary data.</text>
</comment>